<keyword evidence="7" id="KW-0235">DNA replication</keyword>
<keyword evidence="5 7" id="KW-0378">Hydrolase</keyword>
<dbReference type="InterPro" id="IPR050535">
    <property type="entry name" value="DNA_Repair-Maintenance_Comp"/>
</dbReference>
<evidence type="ECO:0000313" key="10">
    <source>
        <dbReference type="EMBL" id="MCT2043001.1"/>
    </source>
</evidence>
<evidence type="ECO:0000256" key="3">
    <source>
        <dbReference type="ARBA" id="ARBA00013365"/>
    </source>
</evidence>
<keyword evidence="6 7" id="KW-0269">Exonuclease</keyword>
<keyword evidence="7" id="KW-0255">Endonuclease</keyword>
<feature type="domain" description="Calcineurin-like phosphoesterase" evidence="8">
    <location>
        <begin position="1"/>
        <end position="221"/>
    </location>
</feature>
<dbReference type="PANTHER" id="PTHR30337">
    <property type="entry name" value="COMPONENT OF ATP-DEPENDENT DSDNA EXONUCLEASE"/>
    <property type="match status" value="1"/>
</dbReference>
<keyword evidence="7" id="KW-0233">DNA recombination</keyword>
<dbReference type="GO" id="GO:0004527">
    <property type="term" value="F:exonuclease activity"/>
    <property type="evidence" value="ECO:0007669"/>
    <property type="project" value="UniProtKB-KW"/>
</dbReference>
<comment type="similarity">
    <text evidence="1 7">Belongs to the SbcD family.</text>
</comment>
<proteinExistence type="inferred from homology"/>
<dbReference type="EMBL" id="JALXSQ010000022">
    <property type="protein sequence ID" value="MCT2043001.1"/>
    <property type="molecule type" value="Genomic_DNA"/>
</dbReference>
<comment type="function">
    <text evidence="7">SbcCD cleaves DNA hairpin structures. These structures can inhibit DNA replication and are intermediates in certain DNA recombination reactions. The complex acts as a 3'-&gt;5' double strand exonuclease that can open hairpins. It also has a 5' single-strand endonuclease activity.</text>
</comment>
<dbReference type="RefSeq" id="WP_260104287.1">
    <property type="nucleotide sequence ID" value="NZ_JALXSQ010000022.1"/>
</dbReference>
<evidence type="ECO:0000256" key="7">
    <source>
        <dbReference type="RuleBase" id="RU363069"/>
    </source>
</evidence>
<dbReference type="NCBIfam" id="TIGR00619">
    <property type="entry name" value="sbcd"/>
    <property type="match status" value="1"/>
</dbReference>
<evidence type="ECO:0000259" key="8">
    <source>
        <dbReference type="Pfam" id="PF00149"/>
    </source>
</evidence>
<evidence type="ECO:0000256" key="2">
    <source>
        <dbReference type="ARBA" id="ARBA00011322"/>
    </source>
</evidence>
<dbReference type="SUPFAM" id="SSF56300">
    <property type="entry name" value="Metallo-dependent phosphatases"/>
    <property type="match status" value="1"/>
</dbReference>
<dbReference type="Pfam" id="PF00149">
    <property type="entry name" value="Metallophos"/>
    <property type="match status" value="1"/>
</dbReference>
<evidence type="ECO:0000256" key="4">
    <source>
        <dbReference type="ARBA" id="ARBA00022722"/>
    </source>
</evidence>
<evidence type="ECO:0000256" key="1">
    <source>
        <dbReference type="ARBA" id="ARBA00010555"/>
    </source>
</evidence>
<dbReference type="PANTHER" id="PTHR30337:SF0">
    <property type="entry name" value="NUCLEASE SBCCD SUBUNIT D"/>
    <property type="match status" value="1"/>
</dbReference>
<dbReference type="InterPro" id="IPR026843">
    <property type="entry name" value="SbcD_C"/>
</dbReference>
<sequence>MKLLHTSDWHIGRTFHGSSTLDAARTVLHAIADLARENKVDVVLVPGDVWDSTTPSAEAYRVLQEGFRLIRAAGAQLIVTSGNHDSAVRLGYQAEWAAAAGVHVITDPARLSEPVILHDEHGPVAFFGVPYLEPLMIRHLDGTDEVRTQRQALEWALERIRSTGAPGETRSVVLAHCFAAGLSDEIRESDFERDITAGGLDVVPVSCFEGTDYVALGHIHTRATLAPSVRYSGSPLHYSFTEAGLDRGAWLVELDAEGLHEVTWLTLPVPRQLAVLRGTLGELLGDASFAKHEDSWVKAVLVDPQRPLDAMRTLQQRFPHCAVLEYAPEGAPASSSRTSPKLVRQLRDPLQVTLRYLEDVRGAEPSPEEVAILKRAVDELTAERSAR</sequence>
<evidence type="ECO:0000313" key="11">
    <source>
        <dbReference type="Proteomes" id="UP001525379"/>
    </source>
</evidence>
<keyword evidence="11" id="KW-1185">Reference proteome</keyword>
<dbReference type="Gene3D" id="3.60.21.10">
    <property type="match status" value="1"/>
</dbReference>
<dbReference type="InterPro" id="IPR004843">
    <property type="entry name" value="Calcineurin-like_PHP"/>
</dbReference>
<dbReference type="InterPro" id="IPR041796">
    <property type="entry name" value="Mre11_N"/>
</dbReference>
<dbReference type="Proteomes" id="UP001525379">
    <property type="component" value="Unassembled WGS sequence"/>
</dbReference>
<dbReference type="CDD" id="cd00840">
    <property type="entry name" value="MPP_Mre11_N"/>
    <property type="match status" value="1"/>
</dbReference>
<evidence type="ECO:0000256" key="5">
    <source>
        <dbReference type="ARBA" id="ARBA00022801"/>
    </source>
</evidence>
<evidence type="ECO:0000259" key="9">
    <source>
        <dbReference type="Pfam" id="PF12320"/>
    </source>
</evidence>
<gene>
    <name evidence="7" type="primary">sbcD</name>
    <name evidence="10" type="ORF">M3D15_06610</name>
</gene>
<dbReference type="InterPro" id="IPR004593">
    <property type="entry name" value="SbcD"/>
</dbReference>
<dbReference type="InterPro" id="IPR029052">
    <property type="entry name" value="Metallo-depent_PP-like"/>
</dbReference>
<protein>
    <recommendedName>
        <fullName evidence="3 7">Nuclease SbcCD subunit D</fullName>
    </recommendedName>
</protein>
<name>A0ABT2HXE9_9MICO</name>
<dbReference type="Pfam" id="PF12320">
    <property type="entry name" value="SbcD_C"/>
    <property type="match status" value="1"/>
</dbReference>
<organism evidence="10 11">
    <name type="scientific">Pseudoclavibacter albus</name>
    <dbReference type="NCBI Taxonomy" id="272241"/>
    <lineage>
        <taxon>Bacteria</taxon>
        <taxon>Bacillati</taxon>
        <taxon>Actinomycetota</taxon>
        <taxon>Actinomycetes</taxon>
        <taxon>Micrococcales</taxon>
        <taxon>Microbacteriaceae</taxon>
        <taxon>Pseudoclavibacter</taxon>
    </lineage>
</organism>
<reference evidence="10 11" key="1">
    <citation type="submission" date="2022-04" db="EMBL/GenBank/DDBJ databases">
        <title>Human microbiome associated bacterial genomes.</title>
        <authorList>
            <person name="Sandstrom S."/>
            <person name="Salamzade R."/>
            <person name="Kalan L.R."/>
        </authorList>
    </citation>
    <scope>NUCLEOTIDE SEQUENCE [LARGE SCALE GENOMIC DNA]</scope>
    <source>
        <strain evidence="11">p3-SID1799</strain>
    </source>
</reference>
<accession>A0ABT2HXE9</accession>
<keyword evidence="4 7" id="KW-0540">Nuclease</keyword>
<feature type="domain" description="Nuclease SbcCD subunit D C-terminal" evidence="9">
    <location>
        <begin position="270"/>
        <end position="359"/>
    </location>
</feature>
<comment type="subunit">
    <text evidence="2 7">Heterodimer of SbcC and SbcD.</text>
</comment>
<evidence type="ECO:0000256" key="6">
    <source>
        <dbReference type="ARBA" id="ARBA00022839"/>
    </source>
</evidence>
<comment type="caution">
    <text evidence="10">The sequence shown here is derived from an EMBL/GenBank/DDBJ whole genome shotgun (WGS) entry which is preliminary data.</text>
</comment>